<evidence type="ECO:0000313" key="1">
    <source>
        <dbReference type="EMBL" id="TKY92447.1"/>
    </source>
</evidence>
<evidence type="ECO:0000313" key="2">
    <source>
        <dbReference type="Proteomes" id="UP000315423"/>
    </source>
</evidence>
<name>A0AC61SCV5_9EURY</name>
<sequence length="324" mass="35082">MIEIDLSSPVDNLCDYSFNFYWQNQQLNPQSMVPHQRTGSYTYQNLVEVLRTGGDICIIGDVGARFAYNMGVDLKHFGGTGGHEPTGRVFINGDIGAEAGMGMVGGILYTSGTIKEPMGNIIEVKSHIDGYRKFRSITDIMCNGLKNDVLIQNSLNETENTMTIGDGLLRGTIGARMDCSGTINVEHDAYNGTGLLMRRGIVHISGNAGLNTASRLDGGTVVVRGKADEFAGAYMKAGRLVVNNAKGYAGAGMTGGSIYSKKNLSVGTPATPAKRDSEDSVMLRRVLGIGRLEAMLYHKYEVGSNEDEYETVHMRDGSMIKRKI</sequence>
<accession>A0AC61SCV5</accession>
<gene>
    <name evidence="1" type="ORF">C5S46_00590</name>
</gene>
<organism evidence="1 2">
    <name type="scientific">Candidatus Methanomarinus sp</name>
    <dbReference type="NCBI Taxonomy" id="3386244"/>
    <lineage>
        <taxon>Archaea</taxon>
        <taxon>Methanobacteriati</taxon>
        <taxon>Methanobacteriota</taxon>
        <taxon>Stenosarchaea group</taxon>
        <taxon>Methanomicrobia</taxon>
        <taxon>Methanosarcinales</taxon>
        <taxon>ANME-2 cluster</taxon>
        <taxon>Candidatus Methanocomedenaceae</taxon>
        <taxon>Candidatus Methanomarinus</taxon>
    </lineage>
</organism>
<proteinExistence type="predicted"/>
<comment type="caution">
    <text evidence="1">The sequence shown here is derived from an EMBL/GenBank/DDBJ whole genome shotgun (WGS) entry which is preliminary data.</text>
</comment>
<dbReference type="EMBL" id="QYBA01000017">
    <property type="protein sequence ID" value="TKY92447.1"/>
    <property type="molecule type" value="Genomic_DNA"/>
</dbReference>
<dbReference type="Proteomes" id="UP000315423">
    <property type="component" value="Unassembled WGS sequence"/>
</dbReference>
<protein>
    <submittedName>
        <fullName evidence="1">Formylmethanofuran dehydrogenase</fullName>
    </submittedName>
</protein>
<reference evidence="1" key="1">
    <citation type="submission" date="2018-09" db="EMBL/GenBank/DDBJ databases">
        <title>A genomic encyclopedia of anaerobic methanotrophic archaea.</title>
        <authorList>
            <person name="Skennerton C.T."/>
            <person name="Chadwick G.L."/>
            <person name="Laso-Perez R."/>
            <person name="Leu A.O."/>
            <person name="Speth D.R."/>
            <person name="Yu H."/>
            <person name="Morgan-Lang C."/>
            <person name="Hatzenpichler R."/>
            <person name="Goudeau D."/>
            <person name="Malmstrom R."/>
            <person name="Woyke T."/>
            <person name="Hallam S."/>
            <person name="Tyson G.W."/>
            <person name="Wegener G."/>
            <person name="Boetius A."/>
            <person name="Orphan V.J."/>
        </authorList>
    </citation>
    <scope>NUCLEOTIDE SEQUENCE</scope>
    <source>
        <strain evidence="1">CONS3730D10UFb2</strain>
    </source>
</reference>